<feature type="compositionally biased region" description="Low complexity" evidence="1">
    <location>
        <begin position="1"/>
        <end position="15"/>
    </location>
</feature>
<proteinExistence type="predicted"/>
<feature type="region of interest" description="Disordered" evidence="1">
    <location>
        <begin position="1"/>
        <end position="29"/>
    </location>
</feature>
<accession>A0A0N4XNX5</accession>
<name>A0A0N4XNX5_NIPBR</name>
<evidence type="ECO:0000313" key="3">
    <source>
        <dbReference type="Proteomes" id="UP000271162"/>
    </source>
</evidence>
<dbReference type="AlphaFoldDB" id="A0A0N4XNX5"/>
<reference evidence="4" key="1">
    <citation type="submission" date="2017-02" db="UniProtKB">
        <authorList>
            <consortium name="WormBaseParasite"/>
        </authorList>
    </citation>
    <scope>IDENTIFICATION</scope>
</reference>
<feature type="compositionally biased region" description="Polar residues" evidence="1">
    <location>
        <begin position="16"/>
        <end position="29"/>
    </location>
</feature>
<evidence type="ECO:0000256" key="1">
    <source>
        <dbReference type="SAM" id="MobiDB-lite"/>
    </source>
</evidence>
<sequence length="29" mass="2943">METIAASSDTSSAITHQPTPSTNAIPQVS</sequence>
<keyword evidence="3" id="KW-1185">Reference proteome</keyword>
<dbReference type="EMBL" id="UYSL01007508">
    <property type="protein sequence ID" value="VDL67817.1"/>
    <property type="molecule type" value="Genomic_DNA"/>
</dbReference>
<reference evidence="2 3" key="2">
    <citation type="submission" date="2018-11" db="EMBL/GenBank/DDBJ databases">
        <authorList>
            <consortium name="Pathogen Informatics"/>
        </authorList>
    </citation>
    <scope>NUCLEOTIDE SEQUENCE [LARGE SCALE GENOMIC DNA]</scope>
</reference>
<organism evidence="4">
    <name type="scientific">Nippostrongylus brasiliensis</name>
    <name type="common">Rat hookworm</name>
    <dbReference type="NCBI Taxonomy" id="27835"/>
    <lineage>
        <taxon>Eukaryota</taxon>
        <taxon>Metazoa</taxon>
        <taxon>Ecdysozoa</taxon>
        <taxon>Nematoda</taxon>
        <taxon>Chromadorea</taxon>
        <taxon>Rhabditida</taxon>
        <taxon>Rhabditina</taxon>
        <taxon>Rhabditomorpha</taxon>
        <taxon>Strongyloidea</taxon>
        <taxon>Heligmosomidae</taxon>
        <taxon>Nippostrongylus</taxon>
    </lineage>
</organism>
<evidence type="ECO:0000313" key="4">
    <source>
        <dbReference type="WBParaSite" id="NBR_0000422701-mRNA-1"/>
    </source>
</evidence>
<evidence type="ECO:0000313" key="2">
    <source>
        <dbReference type="EMBL" id="VDL67817.1"/>
    </source>
</evidence>
<gene>
    <name evidence="2" type="ORF">NBR_LOCUS4228</name>
</gene>
<dbReference type="Proteomes" id="UP000271162">
    <property type="component" value="Unassembled WGS sequence"/>
</dbReference>
<dbReference type="WBParaSite" id="NBR_0000422701-mRNA-1">
    <property type="protein sequence ID" value="NBR_0000422701-mRNA-1"/>
    <property type="gene ID" value="NBR_0000422701"/>
</dbReference>
<protein>
    <submittedName>
        <fullName evidence="2 4">Uncharacterized protein</fullName>
    </submittedName>
</protein>